<feature type="compositionally biased region" description="Basic residues" evidence="1">
    <location>
        <begin position="148"/>
        <end position="158"/>
    </location>
</feature>
<protein>
    <submittedName>
        <fullName evidence="2">Uncharacterized protein</fullName>
    </submittedName>
</protein>
<evidence type="ECO:0000256" key="1">
    <source>
        <dbReference type="SAM" id="MobiDB-lite"/>
    </source>
</evidence>
<proteinExistence type="predicted"/>
<feature type="compositionally biased region" description="Basic and acidic residues" evidence="1">
    <location>
        <begin position="137"/>
        <end position="147"/>
    </location>
</feature>
<dbReference type="Proteomes" id="UP000693970">
    <property type="component" value="Unassembled WGS sequence"/>
</dbReference>
<comment type="caution">
    <text evidence="2">The sequence shown here is derived from an EMBL/GenBank/DDBJ whole genome shotgun (WGS) entry which is preliminary data.</text>
</comment>
<feature type="compositionally biased region" description="Basic and acidic residues" evidence="1">
    <location>
        <begin position="159"/>
        <end position="184"/>
    </location>
</feature>
<gene>
    <name evidence="2" type="ORF">IV203_031068</name>
</gene>
<name>A0A9K3LUV3_9STRA</name>
<dbReference type="EMBL" id="JAGRRH010000006">
    <property type="protein sequence ID" value="KAG7368325.1"/>
    <property type="molecule type" value="Genomic_DNA"/>
</dbReference>
<feature type="compositionally biased region" description="Low complexity" evidence="1">
    <location>
        <begin position="448"/>
        <end position="458"/>
    </location>
</feature>
<reference evidence="2" key="2">
    <citation type="submission" date="2021-04" db="EMBL/GenBank/DDBJ databases">
        <authorList>
            <person name="Podell S."/>
        </authorList>
    </citation>
    <scope>NUCLEOTIDE SEQUENCE</scope>
    <source>
        <strain evidence="2">Hildebrandi</strain>
    </source>
</reference>
<dbReference type="AlphaFoldDB" id="A0A9K3LUV3"/>
<feature type="compositionally biased region" description="Basic and acidic residues" evidence="1">
    <location>
        <begin position="77"/>
        <end position="91"/>
    </location>
</feature>
<keyword evidence="3" id="KW-1185">Reference proteome</keyword>
<evidence type="ECO:0000313" key="3">
    <source>
        <dbReference type="Proteomes" id="UP000693970"/>
    </source>
</evidence>
<evidence type="ECO:0000313" key="2">
    <source>
        <dbReference type="EMBL" id="KAG7368325.1"/>
    </source>
</evidence>
<accession>A0A9K3LUV3</accession>
<reference evidence="2" key="1">
    <citation type="journal article" date="2021" name="Sci. Rep.">
        <title>Diploid genomic architecture of Nitzschia inconspicua, an elite biomass production diatom.</title>
        <authorList>
            <person name="Oliver A."/>
            <person name="Podell S."/>
            <person name="Pinowska A."/>
            <person name="Traller J.C."/>
            <person name="Smith S.R."/>
            <person name="McClure R."/>
            <person name="Beliaev A."/>
            <person name="Bohutskyi P."/>
            <person name="Hill E.A."/>
            <person name="Rabines A."/>
            <person name="Zheng H."/>
            <person name="Allen L.Z."/>
            <person name="Kuo A."/>
            <person name="Grigoriev I.V."/>
            <person name="Allen A.E."/>
            <person name="Hazlebeck D."/>
            <person name="Allen E.E."/>
        </authorList>
    </citation>
    <scope>NUCLEOTIDE SEQUENCE</scope>
    <source>
        <strain evidence="2">Hildebrandi</strain>
    </source>
</reference>
<feature type="compositionally biased region" description="Basic and acidic residues" evidence="1">
    <location>
        <begin position="191"/>
        <end position="210"/>
    </location>
</feature>
<feature type="compositionally biased region" description="Basic and acidic residues" evidence="1">
    <location>
        <begin position="359"/>
        <end position="368"/>
    </location>
</feature>
<feature type="compositionally biased region" description="Basic and acidic residues" evidence="1">
    <location>
        <begin position="268"/>
        <end position="279"/>
    </location>
</feature>
<feature type="compositionally biased region" description="Polar residues" evidence="1">
    <location>
        <begin position="103"/>
        <end position="122"/>
    </location>
</feature>
<feature type="compositionally biased region" description="Basic residues" evidence="1">
    <location>
        <begin position="211"/>
        <end position="221"/>
    </location>
</feature>
<feature type="region of interest" description="Disordered" evidence="1">
    <location>
        <begin position="429"/>
        <end position="501"/>
    </location>
</feature>
<feature type="region of interest" description="Disordered" evidence="1">
    <location>
        <begin position="1"/>
        <end position="381"/>
    </location>
</feature>
<feature type="compositionally biased region" description="Basic and acidic residues" evidence="1">
    <location>
        <begin position="222"/>
        <end position="236"/>
    </location>
</feature>
<feature type="compositionally biased region" description="Basic residues" evidence="1">
    <location>
        <begin position="17"/>
        <end position="32"/>
    </location>
</feature>
<organism evidence="2 3">
    <name type="scientific">Nitzschia inconspicua</name>
    <dbReference type="NCBI Taxonomy" id="303405"/>
    <lineage>
        <taxon>Eukaryota</taxon>
        <taxon>Sar</taxon>
        <taxon>Stramenopiles</taxon>
        <taxon>Ochrophyta</taxon>
        <taxon>Bacillariophyta</taxon>
        <taxon>Bacillariophyceae</taxon>
        <taxon>Bacillariophycidae</taxon>
        <taxon>Bacillariales</taxon>
        <taxon>Bacillariaceae</taxon>
        <taxon>Nitzschia</taxon>
    </lineage>
</organism>
<feature type="compositionally biased region" description="Basic residues" evidence="1">
    <location>
        <begin position="67"/>
        <end position="76"/>
    </location>
</feature>
<feature type="compositionally biased region" description="Basic and acidic residues" evidence="1">
    <location>
        <begin position="466"/>
        <end position="476"/>
    </location>
</feature>
<feature type="compositionally biased region" description="Polar residues" evidence="1">
    <location>
        <begin position="237"/>
        <end position="261"/>
    </location>
</feature>
<feature type="compositionally biased region" description="Basic residues" evidence="1">
    <location>
        <begin position="280"/>
        <end position="298"/>
    </location>
</feature>
<sequence length="519" mass="58908">MPSTTNLEEDRSNDVRKVKKRRSKKHRSKKKKTDNSVTCEKSSQHGDAQLTKVRKGEEPTENTTPLRNRRSKKMKDSRKEDGTVDSSLDKNSKRRREKAAQLGLSSQPVRSTPLGDQSSTKHATVKTARDQSGNQRDVNDDLLDARKNERRKRSTSKTKPKEQITERVEEPCTTAKESKKDGAKLRASNESFRRDQSSRTESKRLREKSVVRRRKSEKRRMNKYDLVHKFDVERSPSHQSNSTKRLQPEANSSVVEDSISTHCMVKGGDAEKKQTNNEKKARRKNKWEKRKVGARSHGRQILGEVPSSHNSQPTLKKESMTSKSPSSKKRSKHTSEENGAKRNRPSCMTDSSKAAGGAREYKKDDSIDIHASSVGVGQEKKNSSIVIHASDINPVVNANSRRSQMLPDSSKPWRSMRWLRPRISAITRSSKSVVEDAGPIPVEKRHSQSSSIFDTSSSECITAKHPSSDRSSDQSHSDSNASRQPTQWYIRLDTEEIRDDPEDRMMEMTFFESVEITKA</sequence>